<dbReference type="OrthoDB" id="7701249at2759"/>
<proteinExistence type="predicted"/>
<feature type="compositionally biased region" description="Polar residues" evidence="1">
    <location>
        <begin position="73"/>
        <end position="84"/>
    </location>
</feature>
<gene>
    <name evidence="2" type="ORF">g.18423</name>
</gene>
<organism evidence="2">
    <name type="scientific">Pectinophora gossypiella</name>
    <name type="common">Cotton pink bollworm</name>
    <name type="synonym">Depressaria gossypiella</name>
    <dbReference type="NCBI Taxonomy" id="13191"/>
    <lineage>
        <taxon>Eukaryota</taxon>
        <taxon>Metazoa</taxon>
        <taxon>Ecdysozoa</taxon>
        <taxon>Arthropoda</taxon>
        <taxon>Hexapoda</taxon>
        <taxon>Insecta</taxon>
        <taxon>Pterygota</taxon>
        <taxon>Neoptera</taxon>
        <taxon>Endopterygota</taxon>
        <taxon>Lepidoptera</taxon>
        <taxon>Glossata</taxon>
        <taxon>Ditrysia</taxon>
        <taxon>Gelechioidea</taxon>
        <taxon>Gelechiidae</taxon>
        <taxon>Apatetrinae</taxon>
        <taxon>Pectinophora</taxon>
    </lineage>
</organism>
<feature type="non-terminal residue" evidence="2">
    <location>
        <position position="1"/>
    </location>
</feature>
<feature type="non-terminal residue" evidence="2">
    <location>
        <position position="116"/>
    </location>
</feature>
<name>A0A1E1WKR6_PECGO</name>
<sequence>DMGRLLCDVQHAESIARRNFAIYSVKKEMKDHLAHTSIDKYLFGENLSEALKAAKAVNKSGSDLKIPTKTPKKNQPQASKPQTSKKLETAGAKSPAANAAEEPRDDLSARAAHRLV</sequence>
<evidence type="ECO:0000313" key="2">
    <source>
        <dbReference type="EMBL" id="JAT87620.1"/>
    </source>
</evidence>
<protein>
    <submittedName>
        <fullName evidence="2">Uncharacterized protein</fullName>
    </submittedName>
</protein>
<dbReference type="EMBL" id="GDQN01003434">
    <property type="protein sequence ID" value="JAT87620.1"/>
    <property type="molecule type" value="Transcribed_RNA"/>
</dbReference>
<dbReference type="AlphaFoldDB" id="A0A1E1WKR6"/>
<accession>A0A1E1WKR6</accession>
<feature type="region of interest" description="Disordered" evidence="1">
    <location>
        <begin position="58"/>
        <end position="116"/>
    </location>
</feature>
<reference evidence="2" key="1">
    <citation type="submission" date="2015-09" db="EMBL/GenBank/DDBJ databases">
        <title>De novo assembly of Pectinophora gossypiella (Pink Bollworm) gut transcriptome.</title>
        <authorList>
            <person name="Tassone E.E."/>
        </authorList>
    </citation>
    <scope>NUCLEOTIDE SEQUENCE</scope>
</reference>
<evidence type="ECO:0000256" key="1">
    <source>
        <dbReference type="SAM" id="MobiDB-lite"/>
    </source>
</evidence>